<feature type="compositionally biased region" description="Basic and acidic residues" evidence="1">
    <location>
        <begin position="164"/>
        <end position="173"/>
    </location>
</feature>
<name>A0AAV7T3A0_PLEWA</name>
<feature type="region of interest" description="Disordered" evidence="1">
    <location>
        <begin position="164"/>
        <end position="186"/>
    </location>
</feature>
<reference evidence="2" key="1">
    <citation type="journal article" date="2022" name="bioRxiv">
        <title>Sequencing and chromosome-scale assembly of the giantPleurodeles waltlgenome.</title>
        <authorList>
            <person name="Brown T."/>
            <person name="Elewa A."/>
            <person name="Iarovenko S."/>
            <person name="Subramanian E."/>
            <person name="Araus A.J."/>
            <person name="Petzold A."/>
            <person name="Susuki M."/>
            <person name="Suzuki K.-i.T."/>
            <person name="Hayashi T."/>
            <person name="Toyoda A."/>
            <person name="Oliveira C."/>
            <person name="Osipova E."/>
            <person name="Leigh N.D."/>
            <person name="Simon A."/>
            <person name="Yun M.H."/>
        </authorList>
    </citation>
    <scope>NUCLEOTIDE SEQUENCE</scope>
    <source>
        <strain evidence="2">20211129_DDA</strain>
        <tissue evidence="2">Liver</tissue>
    </source>
</reference>
<evidence type="ECO:0000313" key="3">
    <source>
        <dbReference type="Proteomes" id="UP001066276"/>
    </source>
</evidence>
<sequence>MWGIRVSDDIGIAHCFTSYYTTLYARADETDQPPLRDFVANLLVSPLTMEDRTTLKGDITKEELAKALTQLQVGVLQGFKAWDVIGSSKPGDVTSLVLIVWTLEEWNDKLPLSEFEYVICSSRLLMTILLYGLQNTQVLRLFGFHHCYVMELLELVGKRQEGKKRNLAKERRSAFPMPQSYERLKQ</sequence>
<dbReference type="AlphaFoldDB" id="A0AAV7T3A0"/>
<evidence type="ECO:0000256" key="1">
    <source>
        <dbReference type="SAM" id="MobiDB-lite"/>
    </source>
</evidence>
<evidence type="ECO:0000313" key="2">
    <source>
        <dbReference type="EMBL" id="KAJ1170576.1"/>
    </source>
</evidence>
<protein>
    <submittedName>
        <fullName evidence="2">Uncharacterized protein</fullName>
    </submittedName>
</protein>
<comment type="caution">
    <text evidence="2">The sequence shown here is derived from an EMBL/GenBank/DDBJ whole genome shotgun (WGS) entry which is preliminary data.</text>
</comment>
<proteinExistence type="predicted"/>
<organism evidence="2 3">
    <name type="scientific">Pleurodeles waltl</name>
    <name type="common">Iberian ribbed newt</name>
    <dbReference type="NCBI Taxonomy" id="8319"/>
    <lineage>
        <taxon>Eukaryota</taxon>
        <taxon>Metazoa</taxon>
        <taxon>Chordata</taxon>
        <taxon>Craniata</taxon>
        <taxon>Vertebrata</taxon>
        <taxon>Euteleostomi</taxon>
        <taxon>Amphibia</taxon>
        <taxon>Batrachia</taxon>
        <taxon>Caudata</taxon>
        <taxon>Salamandroidea</taxon>
        <taxon>Salamandridae</taxon>
        <taxon>Pleurodelinae</taxon>
        <taxon>Pleurodeles</taxon>
    </lineage>
</organism>
<keyword evidence="3" id="KW-1185">Reference proteome</keyword>
<gene>
    <name evidence="2" type="ORF">NDU88_002449</name>
</gene>
<dbReference type="EMBL" id="JANPWB010000007">
    <property type="protein sequence ID" value="KAJ1170576.1"/>
    <property type="molecule type" value="Genomic_DNA"/>
</dbReference>
<accession>A0AAV7T3A0</accession>
<dbReference type="Proteomes" id="UP001066276">
    <property type="component" value="Chromosome 4_1"/>
</dbReference>